<feature type="transmembrane region" description="Helical" evidence="2">
    <location>
        <begin position="30"/>
        <end position="46"/>
    </location>
</feature>
<proteinExistence type="predicted"/>
<gene>
    <name evidence="3" type="ORF">SAMN05444487_10440</name>
</gene>
<dbReference type="EMBL" id="FNNQ01000004">
    <property type="protein sequence ID" value="SDW52718.1"/>
    <property type="molecule type" value="Genomic_DNA"/>
</dbReference>
<evidence type="ECO:0000256" key="2">
    <source>
        <dbReference type="SAM" id="Phobius"/>
    </source>
</evidence>
<dbReference type="OrthoDB" id="2660621at2"/>
<evidence type="ECO:0000313" key="4">
    <source>
        <dbReference type="Proteomes" id="UP000198534"/>
    </source>
</evidence>
<feature type="region of interest" description="Disordered" evidence="1">
    <location>
        <begin position="75"/>
        <end position="115"/>
    </location>
</feature>
<reference evidence="3 4" key="1">
    <citation type="submission" date="2016-10" db="EMBL/GenBank/DDBJ databases">
        <authorList>
            <person name="de Groot N.N."/>
        </authorList>
    </citation>
    <scope>NUCLEOTIDE SEQUENCE [LARGE SCALE GENOMIC DNA]</scope>
    <source>
        <strain evidence="3 4">DSM 45610</strain>
    </source>
</reference>
<evidence type="ECO:0000256" key="1">
    <source>
        <dbReference type="SAM" id="MobiDB-lite"/>
    </source>
</evidence>
<keyword evidence="2" id="KW-1133">Transmembrane helix</keyword>
<dbReference type="Proteomes" id="UP000198534">
    <property type="component" value="Unassembled WGS sequence"/>
</dbReference>
<keyword evidence="2" id="KW-0812">Transmembrane</keyword>
<dbReference type="RefSeq" id="WP_091737181.1">
    <property type="nucleotide sequence ID" value="NZ_FNNQ01000004.1"/>
</dbReference>
<feature type="transmembrane region" description="Helical" evidence="2">
    <location>
        <begin position="7"/>
        <end position="24"/>
    </location>
</feature>
<feature type="compositionally biased region" description="Basic residues" evidence="1">
    <location>
        <begin position="77"/>
        <end position="92"/>
    </location>
</feature>
<dbReference type="AlphaFoldDB" id="A0A1H2U9Z6"/>
<sequence>MLSPKQKIGYSVLFVLMAVGLVRILTANLFWVMGIIALVSVIAYLYKYPPRWLLRLNNNPRRKRVVQFRGPRNVSHLAKKTSKKKYNKRQRSFRVIQGNKKDPKLRNASRNTKTQ</sequence>
<accession>A0A1H2U9Z6</accession>
<keyword evidence="4" id="KW-1185">Reference proteome</keyword>
<name>A0A1H2U9Z6_9BACL</name>
<evidence type="ECO:0000313" key="3">
    <source>
        <dbReference type="EMBL" id="SDW52718.1"/>
    </source>
</evidence>
<protein>
    <submittedName>
        <fullName evidence="3">Uncharacterized protein</fullName>
    </submittedName>
</protein>
<organism evidence="3 4">
    <name type="scientific">Marininema mesophilum</name>
    <dbReference type="NCBI Taxonomy" id="1048340"/>
    <lineage>
        <taxon>Bacteria</taxon>
        <taxon>Bacillati</taxon>
        <taxon>Bacillota</taxon>
        <taxon>Bacilli</taxon>
        <taxon>Bacillales</taxon>
        <taxon>Thermoactinomycetaceae</taxon>
        <taxon>Marininema</taxon>
    </lineage>
</organism>
<keyword evidence="2" id="KW-0472">Membrane</keyword>